<evidence type="ECO:0000259" key="12">
    <source>
        <dbReference type="Pfam" id="PF02852"/>
    </source>
</evidence>
<keyword evidence="6" id="KW-0520">NAD</keyword>
<dbReference type="PANTHER" id="PTHR43429">
    <property type="entry name" value="PYRIDINE NUCLEOTIDE-DISULFIDE OXIDOREDUCTASE DOMAIN-CONTAINING"/>
    <property type="match status" value="1"/>
</dbReference>
<keyword evidence="8" id="KW-0676">Redox-active center</keyword>
<accession>A0ABT5X2F6</accession>
<dbReference type="InterPro" id="IPR023753">
    <property type="entry name" value="FAD/NAD-binding_dom"/>
</dbReference>
<keyword evidence="7" id="KW-0558">Oxidation</keyword>
<gene>
    <name evidence="14" type="ORF">OL233_07750</name>
</gene>
<evidence type="ECO:0000256" key="5">
    <source>
        <dbReference type="ARBA" id="ARBA00023002"/>
    </source>
</evidence>
<feature type="domain" description="FAD/NAD(P)-binding" evidence="13">
    <location>
        <begin position="3"/>
        <end position="306"/>
    </location>
</feature>
<dbReference type="Pfam" id="PF02852">
    <property type="entry name" value="Pyr_redox_dim"/>
    <property type="match status" value="1"/>
</dbReference>
<dbReference type="EMBL" id="JAPDSH010000005">
    <property type="protein sequence ID" value="MDF0480185.1"/>
    <property type="molecule type" value="Genomic_DNA"/>
</dbReference>
<dbReference type="Gene3D" id="3.50.50.60">
    <property type="entry name" value="FAD/NAD(P)-binding domain"/>
    <property type="match status" value="2"/>
</dbReference>
<comment type="similarity">
    <text evidence="2">Belongs to the class-III pyridine nucleotide-disulfide oxidoreductase family.</text>
</comment>
<dbReference type="SUPFAM" id="SSF55424">
    <property type="entry name" value="FAD/NAD-linked reductases, dimerisation (C-terminal) domain"/>
    <property type="match status" value="1"/>
</dbReference>
<evidence type="ECO:0000256" key="7">
    <source>
        <dbReference type="ARBA" id="ARBA00023097"/>
    </source>
</evidence>
<keyword evidence="15" id="KW-1185">Reference proteome</keyword>
<evidence type="ECO:0000256" key="1">
    <source>
        <dbReference type="ARBA" id="ARBA00001974"/>
    </source>
</evidence>
<protein>
    <recommendedName>
        <fullName evidence="10">NADH oxidase</fullName>
        <ecNumber evidence="9">1.6.3.4</ecNumber>
    </recommendedName>
</protein>
<dbReference type="InterPro" id="IPR004099">
    <property type="entry name" value="Pyr_nucl-diS_OxRdtase_dimer"/>
</dbReference>
<comment type="catalytic activity">
    <reaction evidence="11">
        <text>2 NADH + O2 + 2 H(+) = 2 NAD(+) + 2 H2O</text>
        <dbReference type="Rhea" id="RHEA:37799"/>
        <dbReference type="ChEBI" id="CHEBI:15377"/>
        <dbReference type="ChEBI" id="CHEBI:15378"/>
        <dbReference type="ChEBI" id="CHEBI:15379"/>
        <dbReference type="ChEBI" id="CHEBI:57540"/>
        <dbReference type="ChEBI" id="CHEBI:57945"/>
        <dbReference type="EC" id="1.6.3.4"/>
    </reaction>
</comment>
<comment type="caution">
    <text evidence="14">The sequence shown here is derived from an EMBL/GenBank/DDBJ whole genome shotgun (WGS) entry which is preliminary data.</text>
</comment>
<dbReference type="InterPro" id="IPR058076">
    <property type="entry name" value="NOXase"/>
</dbReference>
<dbReference type="NCBIfam" id="NF046103">
    <property type="entry name" value="NOXase_Strep"/>
    <property type="match status" value="1"/>
</dbReference>
<dbReference type="RefSeq" id="WP_275471763.1">
    <property type="nucleotide sequence ID" value="NZ_JAPDSH010000005.1"/>
</dbReference>
<evidence type="ECO:0000256" key="4">
    <source>
        <dbReference type="ARBA" id="ARBA00022827"/>
    </source>
</evidence>
<evidence type="ECO:0000256" key="9">
    <source>
        <dbReference type="ARBA" id="ARBA00039092"/>
    </source>
</evidence>
<evidence type="ECO:0000256" key="11">
    <source>
        <dbReference type="ARBA" id="ARBA00047360"/>
    </source>
</evidence>
<dbReference type="EC" id="1.6.3.4" evidence="9"/>
<dbReference type="InterPro" id="IPR050260">
    <property type="entry name" value="FAD-bd_OxRdtase"/>
</dbReference>
<evidence type="ECO:0000313" key="14">
    <source>
        <dbReference type="EMBL" id="MDF0480185.1"/>
    </source>
</evidence>
<dbReference type="PANTHER" id="PTHR43429:SF1">
    <property type="entry name" value="NAD(P)H SULFUR OXIDOREDUCTASE (COA-DEPENDENT)"/>
    <property type="match status" value="1"/>
</dbReference>
<keyword evidence="5" id="KW-0560">Oxidoreductase</keyword>
<proteinExistence type="inferred from homology"/>
<evidence type="ECO:0000313" key="15">
    <source>
        <dbReference type="Proteomes" id="UP001147148"/>
    </source>
</evidence>
<organism evidence="14 15">
    <name type="scientific">Vagococcus proximus</name>
    <dbReference type="NCBI Taxonomy" id="2991417"/>
    <lineage>
        <taxon>Bacteria</taxon>
        <taxon>Bacillati</taxon>
        <taxon>Bacillota</taxon>
        <taxon>Bacilli</taxon>
        <taxon>Lactobacillales</taxon>
        <taxon>Enterococcaceae</taxon>
        <taxon>Vagococcus</taxon>
    </lineage>
</organism>
<keyword evidence="4" id="KW-0274">FAD</keyword>
<evidence type="ECO:0000256" key="3">
    <source>
        <dbReference type="ARBA" id="ARBA00022630"/>
    </source>
</evidence>
<sequence length="443" mass="48941">MPKTVIIGANHAGIAAANTLLEKDSKHEVVMIDRNDHISYLGTGSALWIGRQIESYESLFYTTPEEFETKGATVYMKTTITKMDFERKQVCCESDQKGSFTESYDQLIIGTGSKPIMLAVPGRELANIYYLKTFQEAQKIDQVLEDDATKVVAVIGAGYIGVEIAEAARLRGKKVMLFDVADRSIPSYFDQWFTDDMDDTLSNNGVELHFNEKVTSFGGIEKVETLETDKGAYQVDLVLNAIGFIPNSDLGSHYLETYRNGAYLVDQYQRTSEPDVYAIGDCATVYSNAINGPSYIALAANAVRTGIIAGLNAAGIKERFNGVQGSNGISIFGLNMVSTGLSVGAALKNGLDVEYTDYEDYQKPGFMKENGLVKIRIVFEKDSRRVVGAQLSSYENISAVIHMFSLAIQKNVTIDELKLLDIFFLPHFNQPYNYITMASLEAN</sequence>
<keyword evidence="3" id="KW-0285">Flavoprotein</keyword>
<dbReference type="PRINTS" id="PR00368">
    <property type="entry name" value="FADPNR"/>
</dbReference>
<comment type="cofactor">
    <cofactor evidence="1">
        <name>FAD</name>
        <dbReference type="ChEBI" id="CHEBI:57692"/>
    </cofactor>
</comment>
<dbReference type="InterPro" id="IPR036188">
    <property type="entry name" value="FAD/NAD-bd_sf"/>
</dbReference>
<dbReference type="InterPro" id="IPR016156">
    <property type="entry name" value="FAD/NAD-linked_Rdtase_dimer_sf"/>
</dbReference>
<evidence type="ECO:0000256" key="8">
    <source>
        <dbReference type="ARBA" id="ARBA00023284"/>
    </source>
</evidence>
<evidence type="ECO:0000256" key="10">
    <source>
        <dbReference type="ARBA" id="ARBA00039201"/>
    </source>
</evidence>
<dbReference type="Proteomes" id="UP001147148">
    <property type="component" value="Unassembled WGS sequence"/>
</dbReference>
<evidence type="ECO:0000259" key="13">
    <source>
        <dbReference type="Pfam" id="PF07992"/>
    </source>
</evidence>
<reference evidence="14" key="1">
    <citation type="submission" date="2022-10" db="EMBL/GenBank/DDBJ databases">
        <title>Vagococcus sp. isolated from poultry meat.</title>
        <authorList>
            <person name="Johansson P."/>
            <person name="Bjorkroth J."/>
        </authorList>
    </citation>
    <scope>NUCLEOTIDE SEQUENCE</scope>
    <source>
        <strain evidence="14">PNs007</strain>
    </source>
</reference>
<dbReference type="Pfam" id="PF07992">
    <property type="entry name" value="Pyr_redox_2"/>
    <property type="match status" value="1"/>
</dbReference>
<dbReference type="PRINTS" id="PR00411">
    <property type="entry name" value="PNDRDTASEI"/>
</dbReference>
<name>A0ABT5X2F6_9ENTE</name>
<dbReference type="SUPFAM" id="SSF51905">
    <property type="entry name" value="FAD/NAD(P)-binding domain"/>
    <property type="match status" value="1"/>
</dbReference>
<evidence type="ECO:0000256" key="2">
    <source>
        <dbReference type="ARBA" id="ARBA00009130"/>
    </source>
</evidence>
<evidence type="ECO:0000256" key="6">
    <source>
        <dbReference type="ARBA" id="ARBA00023027"/>
    </source>
</evidence>
<feature type="domain" description="Pyridine nucleotide-disulphide oxidoreductase dimerisation" evidence="12">
    <location>
        <begin position="333"/>
        <end position="429"/>
    </location>
</feature>